<dbReference type="AlphaFoldDB" id="A0A6J8AIN9"/>
<protein>
    <submittedName>
        <fullName evidence="2">Uncharacterized protein</fullName>
    </submittedName>
</protein>
<proteinExistence type="predicted"/>
<feature type="compositionally biased region" description="Low complexity" evidence="1">
    <location>
        <begin position="104"/>
        <end position="114"/>
    </location>
</feature>
<dbReference type="Proteomes" id="UP000507470">
    <property type="component" value="Unassembled WGS sequence"/>
</dbReference>
<sequence>MSAFIETTPMLKNIIHKAKKIQINRIIEQNDIHTNEETIESLYESIDESAICDDNIQITNAQESLEEDNTLQSDSEVSSKSSGYLHPYTPFIGKIKTHCTQINSTHSSTVSSQSGDNKRDSGYAHPYQQLQQDLEDLRNTPKSDYTELTVIHYSELVDFPIKKETVRQNSFLFCTNTNQNVCESESHKYADGSRSYLYLNRNSQLAKFFSVQQLQSTSQIRCHYMASNNMTESVKRCSI</sequence>
<organism evidence="2 3">
    <name type="scientific">Mytilus coruscus</name>
    <name type="common">Sea mussel</name>
    <dbReference type="NCBI Taxonomy" id="42192"/>
    <lineage>
        <taxon>Eukaryota</taxon>
        <taxon>Metazoa</taxon>
        <taxon>Spiralia</taxon>
        <taxon>Lophotrochozoa</taxon>
        <taxon>Mollusca</taxon>
        <taxon>Bivalvia</taxon>
        <taxon>Autobranchia</taxon>
        <taxon>Pteriomorphia</taxon>
        <taxon>Mytilida</taxon>
        <taxon>Mytiloidea</taxon>
        <taxon>Mytilidae</taxon>
        <taxon>Mytilinae</taxon>
        <taxon>Mytilus</taxon>
    </lineage>
</organism>
<feature type="region of interest" description="Disordered" evidence="1">
    <location>
        <begin position="103"/>
        <end position="123"/>
    </location>
</feature>
<keyword evidence="3" id="KW-1185">Reference proteome</keyword>
<gene>
    <name evidence="2" type="ORF">MCOR_7944</name>
</gene>
<evidence type="ECO:0000313" key="2">
    <source>
        <dbReference type="EMBL" id="CAC5368387.1"/>
    </source>
</evidence>
<evidence type="ECO:0000256" key="1">
    <source>
        <dbReference type="SAM" id="MobiDB-lite"/>
    </source>
</evidence>
<dbReference type="OrthoDB" id="10522840at2759"/>
<dbReference type="EMBL" id="CACVKT020001475">
    <property type="protein sequence ID" value="CAC5368387.1"/>
    <property type="molecule type" value="Genomic_DNA"/>
</dbReference>
<reference evidence="2 3" key="1">
    <citation type="submission" date="2020-06" db="EMBL/GenBank/DDBJ databases">
        <authorList>
            <person name="Li R."/>
            <person name="Bekaert M."/>
        </authorList>
    </citation>
    <scope>NUCLEOTIDE SEQUENCE [LARGE SCALE GENOMIC DNA]</scope>
    <source>
        <strain evidence="3">wild</strain>
    </source>
</reference>
<evidence type="ECO:0000313" key="3">
    <source>
        <dbReference type="Proteomes" id="UP000507470"/>
    </source>
</evidence>
<name>A0A6J8AIN9_MYTCO</name>
<accession>A0A6J8AIN9</accession>